<comment type="caution">
    <text evidence="1">The sequence shown here is derived from an EMBL/GenBank/DDBJ whole genome shotgun (WGS) entry which is preliminary data.</text>
</comment>
<gene>
    <name evidence="1" type="ORF">H2200_010740</name>
</gene>
<keyword evidence="2" id="KW-1185">Reference proteome</keyword>
<evidence type="ECO:0000313" key="2">
    <source>
        <dbReference type="Proteomes" id="UP001172673"/>
    </source>
</evidence>
<proteinExistence type="predicted"/>
<dbReference type="Proteomes" id="UP001172673">
    <property type="component" value="Unassembled WGS sequence"/>
</dbReference>
<accession>A0AA39CDT9</accession>
<dbReference type="AlphaFoldDB" id="A0AA39CDT9"/>
<sequence>MASKWTPEVQAAMFIALLESGGTATRAKFDQIAAKLNVGLNGECFRWTAEHDKALLLAIIDFPATVSRAKFAEVAALMGGEFRDSTIR</sequence>
<reference evidence="1" key="1">
    <citation type="submission" date="2022-10" db="EMBL/GenBank/DDBJ databases">
        <title>Culturing micro-colonial fungi from biological soil crusts in the Mojave desert and describing Neophaeococcomyces mojavensis, and introducing the new genera and species Taxawa tesnikishii.</title>
        <authorList>
            <person name="Kurbessoian T."/>
            <person name="Stajich J.E."/>
        </authorList>
    </citation>
    <scope>NUCLEOTIDE SEQUENCE</scope>
    <source>
        <strain evidence="1">TK_41</strain>
    </source>
</reference>
<name>A0AA39CDT9_9EURO</name>
<dbReference type="EMBL" id="JAPDRK010000018">
    <property type="protein sequence ID" value="KAJ9604626.1"/>
    <property type="molecule type" value="Genomic_DNA"/>
</dbReference>
<organism evidence="1 2">
    <name type="scientific">Cladophialophora chaetospira</name>
    <dbReference type="NCBI Taxonomy" id="386627"/>
    <lineage>
        <taxon>Eukaryota</taxon>
        <taxon>Fungi</taxon>
        <taxon>Dikarya</taxon>
        <taxon>Ascomycota</taxon>
        <taxon>Pezizomycotina</taxon>
        <taxon>Eurotiomycetes</taxon>
        <taxon>Chaetothyriomycetidae</taxon>
        <taxon>Chaetothyriales</taxon>
        <taxon>Herpotrichiellaceae</taxon>
        <taxon>Cladophialophora</taxon>
    </lineage>
</organism>
<evidence type="ECO:0000313" key="1">
    <source>
        <dbReference type="EMBL" id="KAJ9604626.1"/>
    </source>
</evidence>
<protein>
    <submittedName>
        <fullName evidence="1">Uncharacterized protein</fullName>
    </submittedName>
</protein>